<comment type="caution">
    <text evidence="1">The sequence shown here is derived from an EMBL/GenBank/DDBJ whole genome shotgun (WGS) entry which is preliminary data.</text>
</comment>
<evidence type="ECO:0000313" key="1">
    <source>
        <dbReference type="EMBL" id="OJT09855.1"/>
    </source>
</evidence>
<dbReference type="STRING" id="154538.A0A1M2VQI4"/>
<accession>A0A1M2VQI4</accession>
<evidence type="ECO:0000313" key="2">
    <source>
        <dbReference type="Proteomes" id="UP000184267"/>
    </source>
</evidence>
<protein>
    <submittedName>
        <fullName evidence="1">Uncharacterized protein</fullName>
    </submittedName>
</protein>
<proteinExistence type="predicted"/>
<dbReference type="AlphaFoldDB" id="A0A1M2VQI4"/>
<dbReference type="Proteomes" id="UP000184267">
    <property type="component" value="Unassembled WGS sequence"/>
</dbReference>
<reference evidence="1 2" key="1">
    <citation type="submission" date="2016-10" db="EMBL/GenBank/DDBJ databases">
        <title>Genome sequence of the basidiomycete white-rot fungus Trametes pubescens.</title>
        <authorList>
            <person name="Makela M.R."/>
            <person name="Granchi Z."/>
            <person name="Peng M."/>
            <person name="De Vries R.P."/>
            <person name="Grigoriev I."/>
            <person name="Riley R."/>
            <person name="Hilden K."/>
        </authorList>
    </citation>
    <scope>NUCLEOTIDE SEQUENCE [LARGE SCALE GENOMIC DNA]</scope>
    <source>
        <strain evidence="1 2">FBCC735</strain>
    </source>
</reference>
<name>A0A1M2VQI4_TRAPU</name>
<dbReference type="OrthoDB" id="3267967at2759"/>
<dbReference type="EMBL" id="MNAD01000874">
    <property type="protein sequence ID" value="OJT09855.1"/>
    <property type="molecule type" value="Genomic_DNA"/>
</dbReference>
<sequence>MSSSSEGNHTQVRIATLFLGRWHVPKSMRYVLAVMTYDYSRIIRWYVSRSACQSPALLVTIDETKTLQEADAL</sequence>
<gene>
    <name evidence="1" type="ORF">TRAPUB_13667</name>
</gene>
<organism evidence="1 2">
    <name type="scientific">Trametes pubescens</name>
    <name type="common">White-rot fungus</name>
    <dbReference type="NCBI Taxonomy" id="154538"/>
    <lineage>
        <taxon>Eukaryota</taxon>
        <taxon>Fungi</taxon>
        <taxon>Dikarya</taxon>
        <taxon>Basidiomycota</taxon>
        <taxon>Agaricomycotina</taxon>
        <taxon>Agaricomycetes</taxon>
        <taxon>Polyporales</taxon>
        <taxon>Polyporaceae</taxon>
        <taxon>Trametes</taxon>
    </lineage>
</organism>
<keyword evidence="2" id="KW-1185">Reference proteome</keyword>